<name>S7PZG4_GLOTA</name>
<dbReference type="HOGENOM" id="CLU_071330_3_1_1"/>
<dbReference type="AlphaFoldDB" id="S7PZG4"/>
<comment type="subcellular location">
    <subcellularLocation>
        <location evidence="1">Mitochondrion outer membrane</location>
        <topology evidence="1">Peripheral membrane protein</topology>
    </subcellularLocation>
</comment>
<dbReference type="STRING" id="670483.S7PZG4"/>
<dbReference type="EMBL" id="KB469307">
    <property type="protein sequence ID" value="EPQ52692.1"/>
    <property type="molecule type" value="Genomic_DNA"/>
</dbReference>
<dbReference type="InterPro" id="IPR016040">
    <property type="entry name" value="NAD(P)-bd_dom"/>
</dbReference>
<evidence type="ECO:0000259" key="3">
    <source>
        <dbReference type="Pfam" id="PF13460"/>
    </source>
</evidence>
<gene>
    <name evidence="4" type="ORF">GLOTRDRAFT_16179</name>
</gene>
<feature type="non-terminal residue" evidence="4">
    <location>
        <position position="1"/>
    </location>
</feature>
<dbReference type="PANTHER" id="PTHR14097:SF7">
    <property type="entry name" value="OXIDOREDUCTASE HTATIP2"/>
    <property type="match status" value="1"/>
</dbReference>
<feature type="non-terminal residue" evidence="4">
    <location>
        <position position="239"/>
    </location>
</feature>
<dbReference type="GO" id="GO:0005741">
    <property type="term" value="C:mitochondrial outer membrane"/>
    <property type="evidence" value="ECO:0007669"/>
    <property type="project" value="UniProtKB-SubCell"/>
</dbReference>
<dbReference type="InterPro" id="IPR036291">
    <property type="entry name" value="NAD(P)-bd_dom_sf"/>
</dbReference>
<reference evidence="4 5" key="1">
    <citation type="journal article" date="2012" name="Science">
        <title>The Paleozoic origin of enzymatic lignin decomposition reconstructed from 31 fungal genomes.</title>
        <authorList>
            <person name="Floudas D."/>
            <person name="Binder M."/>
            <person name="Riley R."/>
            <person name="Barry K."/>
            <person name="Blanchette R.A."/>
            <person name="Henrissat B."/>
            <person name="Martinez A.T."/>
            <person name="Otillar R."/>
            <person name="Spatafora J.W."/>
            <person name="Yadav J.S."/>
            <person name="Aerts A."/>
            <person name="Benoit I."/>
            <person name="Boyd A."/>
            <person name="Carlson A."/>
            <person name="Copeland A."/>
            <person name="Coutinho P.M."/>
            <person name="de Vries R.P."/>
            <person name="Ferreira P."/>
            <person name="Findley K."/>
            <person name="Foster B."/>
            <person name="Gaskell J."/>
            <person name="Glotzer D."/>
            <person name="Gorecki P."/>
            <person name="Heitman J."/>
            <person name="Hesse C."/>
            <person name="Hori C."/>
            <person name="Igarashi K."/>
            <person name="Jurgens J.A."/>
            <person name="Kallen N."/>
            <person name="Kersten P."/>
            <person name="Kohler A."/>
            <person name="Kuees U."/>
            <person name="Kumar T.K.A."/>
            <person name="Kuo A."/>
            <person name="LaButti K."/>
            <person name="Larrondo L.F."/>
            <person name="Lindquist E."/>
            <person name="Ling A."/>
            <person name="Lombard V."/>
            <person name="Lucas S."/>
            <person name="Lundell T."/>
            <person name="Martin R."/>
            <person name="McLaughlin D.J."/>
            <person name="Morgenstern I."/>
            <person name="Morin E."/>
            <person name="Murat C."/>
            <person name="Nagy L.G."/>
            <person name="Nolan M."/>
            <person name="Ohm R.A."/>
            <person name="Patyshakuliyeva A."/>
            <person name="Rokas A."/>
            <person name="Ruiz-Duenas F.J."/>
            <person name="Sabat G."/>
            <person name="Salamov A."/>
            <person name="Samejima M."/>
            <person name="Schmutz J."/>
            <person name="Slot J.C."/>
            <person name="St John F."/>
            <person name="Stenlid J."/>
            <person name="Sun H."/>
            <person name="Sun S."/>
            <person name="Syed K."/>
            <person name="Tsang A."/>
            <person name="Wiebenga A."/>
            <person name="Young D."/>
            <person name="Pisabarro A."/>
            <person name="Eastwood D.C."/>
            <person name="Martin F."/>
            <person name="Cullen D."/>
            <person name="Grigoriev I.V."/>
            <person name="Hibbett D.S."/>
        </authorList>
    </citation>
    <scope>NUCLEOTIDE SEQUENCE [LARGE SCALE GENOMIC DNA]</scope>
    <source>
        <strain evidence="4 5">ATCC 11539</strain>
    </source>
</reference>
<dbReference type="RefSeq" id="XP_007868654.1">
    <property type="nucleotide sequence ID" value="XM_007870463.1"/>
</dbReference>
<organism evidence="4 5">
    <name type="scientific">Gloeophyllum trabeum (strain ATCC 11539 / FP-39264 / Madison 617)</name>
    <name type="common">Brown rot fungus</name>
    <dbReference type="NCBI Taxonomy" id="670483"/>
    <lineage>
        <taxon>Eukaryota</taxon>
        <taxon>Fungi</taxon>
        <taxon>Dikarya</taxon>
        <taxon>Basidiomycota</taxon>
        <taxon>Agaricomycotina</taxon>
        <taxon>Agaricomycetes</taxon>
        <taxon>Gloeophyllales</taxon>
        <taxon>Gloeophyllaceae</taxon>
        <taxon>Gloeophyllum</taxon>
    </lineage>
</organism>
<proteinExistence type="inferred from homology"/>
<dbReference type="KEGG" id="gtr:GLOTRDRAFT_16179"/>
<protein>
    <recommendedName>
        <fullName evidence="3">NAD(P)-binding domain-containing protein</fullName>
    </recommendedName>
</protein>
<dbReference type="PANTHER" id="PTHR14097">
    <property type="entry name" value="OXIDOREDUCTASE HTATIP2"/>
    <property type="match status" value="1"/>
</dbReference>
<evidence type="ECO:0000256" key="1">
    <source>
        <dbReference type="ARBA" id="ARBA00004450"/>
    </source>
</evidence>
<dbReference type="OrthoDB" id="430436at2759"/>
<dbReference type="eggNOG" id="KOG4039">
    <property type="taxonomic scope" value="Eukaryota"/>
</dbReference>
<evidence type="ECO:0000313" key="4">
    <source>
        <dbReference type="EMBL" id="EPQ52692.1"/>
    </source>
</evidence>
<sequence length="239" mass="25776">TGRSALLLGATGATGKHLLRELLACSQYSRVGEYGRWVTSPDDLQDKEKLEQKTIDFEKVEEAGLREGKWDVVYIILGTTRAKAGNSAAFERIDRDYVVNAARAAKSNDPQHTQRLVYLSSNGASPNASLLYLRSKGLTEMALASLGYEETIILRPGFLRGAERGESRPFEAVMMYVCCALLNLIRINAGLAVPLLAKSMRIAGESGSVALLSQGQATSGGEDGRNFTVVGNSECISLS</sequence>
<comment type="similarity">
    <text evidence="2">Belongs to the FMP52 family.</text>
</comment>
<dbReference type="Pfam" id="PF13460">
    <property type="entry name" value="NAD_binding_10"/>
    <property type="match status" value="1"/>
</dbReference>
<dbReference type="SUPFAM" id="SSF51735">
    <property type="entry name" value="NAD(P)-binding Rossmann-fold domains"/>
    <property type="match status" value="1"/>
</dbReference>
<keyword evidence="5" id="KW-1185">Reference proteome</keyword>
<evidence type="ECO:0000313" key="5">
    <source>
        <dbReference type="Proteomes" id="UP000030669"/>
    </source>
</evidence>
<evidence type="ECO:0000256" key="2">
    <source>
        <dbReference type="ARBA" id="ARBA00006617"/>
    </source>
</evidence>
<dbReference type="OMA" id="CIENAKA"/>
<feature type="domain" description="NAD(P)-binding" evidence="3">
    <location>
        <begin position="9"/>
        <end position="164"/>
    </location>
</feature>
<dbReference type="Proteomes" id="UP000030669">
    <property type="component" value="Unassembled WGS sequence"/>
</dbReference>
<dbReference type="Gene3D" id="3.40.50.720">
    <property type="entry name" value="NAD(P)-binding Rossmann-like Domain"/>
    <property type="match status" value="1"/>
</dbReference>
<dbReference type="GeneID" id="19304903"/>
<accession>S7PZG4</accession>
<dbReference type="GO" id="GO:0051170">
    <property type="term" value="P:import into nucleus"/>
    <property type="evidence" value="ECO:0007669"/>
    <property type="project" value="TreeGrafter"/>
</dbReference>